<name>A0A6S6QEB4_9HYPH</name>
<keyword evidence="1" id="KW-0732">Signal</keyword>
<dbReference type="EMBL" id="AP023361">
    <property type="protein sequence ID" value="BCJ89463.1"/>
    <property type="molecule type" value="Genomic_DNA"/>
</dbReference>
<dbReference type="Proteomes" id="UP000515317">
    <property type="component" value="Chromosome"/>
</dbReference>
<feature type="chain" id="PRO_5028396048" evidence="1">
    <location>
        <begin position="21"/>
        <end position="92"/>
    </location>
</feature>
<keyword evidence="3" id="KW-1185">Reference proteome</keyword>
<evidence type="ECO:0000313" key="2">
    <source>
        <dbReference type="EMBL" id="BCJ89463.1"/>
    </source>
</evidence>
<gene>
    <name evidence="2" type="ORF">IZ6_01980</name>
</gene>
<reference evidence="2 3" key="1">
    <citation type="submission" date="2020-08" db="EMBL/GenBank/DDBJ databases">
        <title>Genome sequence of Rhizobiales bacterium strain IZ6.</title>
        <authorList>
            <person name="Nakai R."/>
            <person name="Naganuma T."/>
        </authorList>
    </citation>
    <scope>NUCLEOTIDE SEQUENCE [LARGE SCALE GENOMIC DNA]</scope>
    <source>
        <strain evidence="2 3">IZ6</strain>
    </source>
</reference>
<dbReference type="AlphaFoldDB" id="A0A6S6QEB4"/>
<feature type="signal peptide" evidence="1">
    <location>
        <begin position="1"/>
        <end position="20"/>
    </location>
</feature>
<evidence type="ECO:0000313" key="3">
    <source>
        <dbReference type="Proteomes" id="UP000515317"/>
    </source>
</evidence>
<sequence length="92" mass="9973">MNKYLVSAAAAAIVSIAAFAAPASAQGVSIGINAGHDRPYYGQGHGYRHYGYGAPGVRVYSGRSSYRGDCYTKQTVKWRNGKKIITERRICD</sequence>
<organism evidence="2 3">
    <name type="scientific">Terrihabitans soli</name>
    <dbReference type="NCBI Taxonomy" id="708113"/>
    <lineage>
        <taxon>Bacteria</taxon>
        <taxon>Pseudomonadati</taxon>
        <taxon>Pseudomonadota</taxon>
        <taxon>Alphaproteobacteria</taxon>
        <taxon>Hyphomicrobiales</taxon>
        <taxon>Terrihabitans</taxon>
    </lineage>
</organism>
<dbReference type="KEGG" id="tso:IZ6_01980"/>
<proteinExistence type="predicted"/>
<protein>
    <submittedName>
        <fullName evidence="2">Uncharacterized protein</fullName>
    </submittedName>
</protein>
<accession>A0A6S6QEB4</accession>
<dbReference type="RefSeq" id="WP_222876172.1">
    <property type="nucleotide sequence ID" value="NZ_AP023361.1"/>
</dbReference>
<evidence type="ECO:0000256" key="1">
    <source>
        <dbReference type="SAM" id="SignalP"/>
    </source>
</evidence>